<dbReference type="EMBL" id="JAUEPR010000020">
    <property type="protein sequence ID" value="KAK0476404.1"/>
    <property type="molecule type" value="Genomic_DNA"/>
</dbReference>
<accession>A0AA39P3B3</accession>
<protein>
    <submittedName>
        <fullName evidence="2">Uncharacterized protein</fullName>
    </submittedName>
</protein>
<comment type="caution">
    <text evidence="2">The sequence shown here is derived from an EMBL/GenBank/DDBJ whole genome shotgun (WGS) entry which is preliminary data.</text>
</comment>
<name>A0AA39P3B3_9AGAR</name>
<gene>
    <name evidence="2" type="ORF">IW261DRAFT_421753</name>
</gene>
<organism evidence="2 3">
    <name type="scientific">Armillaria novae-zelandiae</name>
    <dbReference type="NCBI Taxonomy" id="153914"/>
    <lineage>
        <taxon>Eukaryota</taxon>
        <taxon>Fungi</taxon>
        <taxon>Dikarya</taxon>
        <taxon>Basidiomycota</taxon>
        <taxon>Agaricomycotina</taxon>
        <taxon>Agaricomycetes</taxon>
        <taxon>Agaricomycetidae</taxon>
        <taxon>Agaricales</taxon>
        <taxon>Marasmiineae</taxon>
        <taxon>Physalacriaceae</taxon>
        <taxon>Armillaria</taxon>
    </lineage>
</organism>
<evidence type="ECO:0000313" key="3">
    <source>
        <dbReference type="Proteomes" id="UP001175227"/>
    </source>
</evidence>
<keyword evidence="3" id="KW-1185">Reference proteome</keyword>
<dbReference type="Proteomes" id="UP001175227">
    <property type="component" value="Unassembled WGS sequence"/>
</dbReference>
<evidence type="ECO:0000313" key="2">
    <source>
        <dbReference type="EMBL" id="KAK0476404.1"/>
    </source>
</evidence>
<evidence type="ECO:0000256" key="1">
    <source>
        <dbReference type="SAM" id="MobiDB-lite"/>
    </source>
</evidence>
<dbReference type="AlphaFoldDB" id="A0AA39P3B3"/>
<proteinExistence type="predicted"/>
<feature type="region of interest" description="Disordered" evidence="1">
    <location>
        <begin position="1"/>
        <end position="20"/>
    </location>
</feature>
<reference evidence="2" key="1">
    <citation type="submission" date="2023-06" db="EMBL/GenBank/DDBJ databases">
        <authorList>
            <consortium name="Lawrence Berkeley National Laboratory"/>
            <person name="Ahrendt S."/>
            <person name="Sahu N."/>
            <person name="Indic B."/>
            <person name="Wong-Bajracharya J."/>
            <person name="Merenyi Z."/>
            <person name="Ke H.-M."/>
            <person name="Monk M."/>
            <person name="Kocsube S."/>
            <person name="Drula E."/>
            <person name="Lipzen A."/>
            <person name="Balint B."/>
            <person name="Henrissat B."/>
            <person name="Andreopoulos B."/>
            <person name="Martin F.M."/>
            <person name="Harder C.B."/>
            <person name="Rigling D."/>
            <person name="Ford K.L."/>
            <person name="Foster G.D."/>
            <person name="Pangilinan J."/>
            <person name="Papanicolaou A."/>
            <person name="Barry K."/>
            <person name="LaButti K."/>
            <person name="Viragh M."/>
            <person name="Koriabine M."/>
            <person name="Yan M."/>
            <person name="Riley R."/>
            <person name="Champramary S."/>
            <person name="Plett K.L."/>
            <person name="Tsai I.J."/>
            <person name="Slot J."/>
            <person name="Sipos G."/>
            <person name="Plett J."/>
            <person name="Nagy L.G."/>
            <person name="Grigoriev I.V."/>
        </authorList>
    </citation>
    <scope>NUCLEOTIDE SEQUENCE</scope>
    <source>
        <strain evidence="2">ICMP 16352</strain>
    </source>
</reference>
<sequence>MQKHMGETTGDQTQDKRSIRPLIPSVLSRGSYADQKHIVATEKYWRYDHLTGMPVLACSPPKLCVFLPKHIMTQKIGPKQSELMTCPKISTAVLGLLAITMLSNHLPISKCSTGTNVCRRRSTNSSLRRFSRIFARRVDQARAPGHGRDSRANVVAAPIGSLRASRNHVNLPNSVVLSPGRSGSCRLQVWAHGDDSHLRFHFISTRRLTTLHATLRRFHSALSTRFENWLFGVAKNRNSKYIQRPYSHFTRLSKSQHGALEANAPNKKAILKSCRNPIGVDVEVSNEQATSEQARYDTSKQGSI</sequence>